<keyword evidence="3" id="KW-1185">Reference proteome</keyword>
<feature type="region of interest" description="Disordered" evidence="1">
    <location>
        <begin position="19"/>
        <end position="41"/>
    </location>
</feature>
<dbReference type="AlphaFoldDB" id="A0AAD6XI20"/>
<evidence type="ECO:0000313" key="3">
    <source>
        <dbReference type="Proteomes" id="UP001222325"/>
    </source>
</evidence>
<name>A0AAD6XI20_9AGAR</name>
<comment type="caution">
    <text evidence="2">The sequence shown here is derived from an EMBL/GenBank/DDBJ whole genome shotgun (WGS) entry which is preliminary data.</text>
</comment>
<feature type="compositionally biased region" description="Acidic residues" evidence="1">
    <location>
        <begin position="339"/>
        <end position="350"/>
    </location>
</feature>
<evidence type="ECO:0000256" key="1">
    <source>
        <dbReference type="SAM" id="MobiDB-lite"/>
    </source>
</evidence>
<feature type="compositionally biased region" description="Polar residues" evidence="1">
    <location>
        <begin position="19"/>
        <end position="28"/>
    </location>
</feature>
<dbReference type="Proteomes" id="UP001222325">
    <property type="component" value="Unassembled WGS sequence"/>
</dbReference>
<proteinExistence type="predicted"/>
<accession>A0AAD6XI20</accession>
<sequence length="363" mass="40791">MDYQGSRWTDIEGCSFSFRDTTPTTPAQVTGRDRYQGGSMSDLSEFTPVNASVLGRRKRTESLHEWSPPTKAHLRTYAAEIAGEFGVAENDREEFVNASMLPTHKLVIVTLAAILGAREDDSSDTKLQGYVGSAEFKDHVVGHIRGVLLDPKLPSYKTGFLDRLMRHIRLNPSVYRIPQEFQSMITTRVFQGAVSKAATGARSEMKRKLIAAWKAKSSIYELVKSLAWKSSQEMTDAIWARFAWVQMKLVDYKAQGGKDEGFWDSIDQELADRRAKALTIPLPDRPAFTSYIFEESLKQHLRLCQRKKKRMKSSTQLPQWQQDISRAVAEMETYTLEQLAEEEVPEEGDGEGGGGGGGEQPIM</sequence>
<gene>
    <name evidence="2" type="ORF">B0H15DRAFT_807272</name>
</gene>
<protein>
    <submittedName>
        <fullName evidence="2">Uncharacterized protein</fullName>
    </submittedName>
</protein>
<reference evidence="2" key="1">
    <citation type="submission" date="2023-03" db="EMBL/GenBank/DDBJ databases">
        <title>Massive genome expansion in bonnet fungi (Mycena s.s.) driven by repeated elements and novel gene families across ecological guilds.</title>
        <authorList>
            <consortium name="Lawrence Berkeley National Laboratory"/>
            <person name="Harder C.B."/>
            <person name="Miyauchi S."/>
            <person name="Viragh M."/>
            <person name="Kuo A."/>
            <person name="Thoen E."/>
            <person name="Andreopoulos B."/>
            <person name="Lu D."/>
            <person name="Skrede I."/>
            <person name="Drula E."/>
            <person name="Henrissat B."/>
            <person name="Morin E."/>
            <person name="Kohler A."/>
            <person name="Barry K."/>
            <person name="LaButti K."/>
            <person name="Morin E."/>
            <person name="Salamov A."/>
            <person name="Lipzen A."/>
            <person name="Mereny Z."/>
            <person name="Hegedus B."/>
            <person name="Baldrian P."/>
            <person name="Stursova M."/>
            <person name="Weitz H."/>
            <person name="Taylor A."/>
            <person name="Grigoriev I.V."/>
            <person name="Nagy L.G."/>
            <person name="Martin F."/>
            <person name="Kauserud H."/>
        </authorList>
    </citation>
    <scope>NUCLEOTIDE SEQUENCE</scope>
    <source>
        <strain evidence="2">CBHHK173m</strain>
    </source>
</reference>
<feature type="region of interest" description="Disordered" evidence="1">
    <location>
        <begin position="339"/>
        <end position="363"/>
    </location>
</feature>
<dbReference type="EMBL" id="JARJCN010000139">
    <property type="protein sequence ID" value="KAJ7069019.1"/>
    <property type="molecule type" value="Genomic_DNA"/>
</dbReference>
<feature type="compositionally biased region" description="Gly residues" evidence="1">
    <location>
        <begin position="351"/>
        <end position="363"/>
    </location>
</feature>
<evidence type="ECO:0000313" key="2">
    <source>
        <dbReference type="EMBL" id="KAJ7069019.1"/>
    </source>
</evidence>
<organism evidence="2 3">
    <name type="scientific">Mycena belliarum</name>
    <dbReference type="NCBI Taxonomy" id="1033014"/>
    <lineage>
        <taxon>Eukaryota</taxon>
        <taxon>Fungi</taxon>
        <taxon>Dikarya</taxon>
        <taxon>Basidiomycota</taxon>
        <taxon>Agaricomycotina</taxon>
        <taxon>Agaricomycetes</taxon>
        <taxon>Agaricomycetidae</taxon>
        <taxon>Agaricales</taxon>
        <taxon>Marasmiineae</taxon>
        <taxon>Mycenaceae</taxon>
        <taxon>Mycena</taxon>
    </lineage>
</organism>